<protein>
    <recommendedName>
        <fullName evidence="10">Adenosine 5'-phosphosulfate reductase</fullName>
        <ecNumber evidence="9">1.8.4.10</ecNumber>
    </recommendedName>
    <alternativeName>
        <fullName evidence="12">5'-adenylylsulfate reductase</fullName>
    </alternativeName>
    <alternativeName>
        <fullName evidence="11">Thioredoxin-dependent 5'-adenylylsulfate reductase</fullName>
    </alternativeName>
</protein>
<evidence type="ECO:0000256" key="10">
    <source>
        <dbReference type="ARBA" id="ARBA00029514"/>
    </source>
</evidence>
<dbReference type="HAMAP" id="MF_00063">
    <property type="entry name" value="CysH"/>
    <property type="match status" value="1"/>
</dbReference>
<dbReference type="NCBIfam" id="TIGR00434">
    <property type="entry name" value="cysH"/>
    <property type="match status" value="1"/>
</dbReference>
<keyword evidence="5" id="KW-0408">Iron</keyword>
<comment type="pathway">
    <text evidence="8">Sulfur metabolism; hydrogen sulfide biosynthesis; sulfite from sulfate.</text>
</comment>
<dbReference type="GO" id="GO:0019379">
    <property type="term" value="P:sulfate assimilation, phosphoadenylyl sulfate reduction by phosphoadenylyl-sulfate reductase (thioredoxin)"/>
    <property type="evidence" value="ECO:0007669"/>
    <property type="project" value="InterPro"/>
</dbReference>
<evidence type="ECO:0000256" key="13">
    <source>
        <dbReference type="ARBA" id="ARBA00048441"/>
    </source>
</evidence>
<feature type="domain" description="Phosphoadenosine phosphosulphate reductase" evidence="14">
    <location>
        <begin position="39"/>
        <end position="214"/>
    </location>
</feature>
<evidence type="ECO:0000256" key="1">
    <source>
        <dbReference type="ARBA" id="ARBA00001966"/>
    </source>
</evidence>
<dbReference type="PANTHER" id="PTHR46482">
    <property type="entry name" value="5'-ADENYLYLSULFATE REDUCTASE 3, CHLOROPLASTIC"/>
    <property type="match status" value="1"/>
</dbReference>
<keyword evidence="16" id="KW-1185">Reference proteome</keyword>
<name>A0A7D5I480_9EURY</name>
<evidence type="ECO:0000256" key="5">
    <source>
        <dbReference type="ARBA" id="ARBA00023004"/>
    </source>
</evidence>
<dbReference type="InterPro" id="IPR014729">
    <property type="entry name" value="Rossmann-like_a/b/a_fold"/>
</dbReference>
<dbReference type="KEGG" id="mzi:HWN40_06890"/>
<comment type="catalytic activity">
    <reaction evidence="13">
        <text>[thioredoxin]-disulfide + sulfite + AMP + 2 H(+) = adenosine 5'-phosphosulfate + [thioredoxin]-dithiol</text>
        <dbReference type="Rhea" id="RHEA:21976"/>
        <dbReference type="Rhea" id="RHEA-COMP:10698"/>
        <dbReference type="Rhea" id="RHEA-COMP:10700"/>
        <dbReference type="ChEBI" id="CHEBI:15378"/>
        <dbReference type="ChEBI" id="CHEBI:17359"/>
        <dbReference type="ChEBI" id="CHEBI:29950"/>
        <dbReference type="ChEBI" id="CHEBI:50058"/>
        <dbReference type="ChEBI" id="CHEBI:58243"/>
        <dbReference type="ChEBI" id="CHEBI:456215"/>
        <dbReference type="EC" id="1.8.4.10"/>
    </reaction>
</comment>
<evidence type="ECO:0000256" key="11">
    <source>
        <dbReference type="ARBA" id="ARBA00030894"/>
    </source>
</evidence>
<dbReference type="GeneID" id="55821387"/>
<dbReference type="GO" id="GO:0051536">
    <property type="term" value="F:iron-sulfur cluster binding"/>
    <property type="evidence" value="ECO:0007669"/>
    <property type="project" value="UniProtKB-KW"/>
</dbReference>
<dbReference type="GO" id="GO:0043866">
    <property type="term" value="F:adenylyl-sulfate reductase (thioredoxin) activity"/>
    <property type="evidence" value="ECO:0007669"/>
    <property type="project" value="UniProtKB-EC"/>
</dbReference>
<keyword evidence="6" id="KW-0411">Iron-sulfur</keyword>
<dbReference type="NCBIfam" id="TIGR02055">
    <property type="entry name" value="APS_reductase"/>
    <property type="match status" value="1"/>
</dbReference>
<dbReference type="GO" id="GO:0019344">
    <property type="term" value="P:cysteine biosynthetic process"/>
    <property type="evidence" value="ECO:0007669"/>
    <property type="project" value="InterPro"/>
</dbReference>
<dbReference type="Proteomes" id="UP000509594">
    <property type="component" value="Chromosome"/>
</dbReference>
<dbReference type="PANTHER" id="PTHR46482:SF9">
    <property type="entry name" value="5'-ADENYLYLSULFATE REDUCTASE 1, CHLOROPLASTIC"/>
    <property type="match status" value="1"/>
</dbReference>
<evidence type="ECO:0000313" key="16">
    <source>
        <dbReference type="Proteomes" id="UP000509594"/>
    </source>
</evidence>
<dbReference type="InterPro" id="IPR002500">
    <property type="entry name" value="PAPS_reduct_dom"/>
</dbReference>
<dbReference type="InterPro" id="IPR011798">
    <property type="entry name" value="APS_reductase"/>
</dbReference>
<dbReference type="OrthoDB" id="5817at2157"/>
<keyword evidence="4 15" id="KW-0560">Oxidoreductase</keyword>
<dbReference type="InterPro" id="IPR004511">
    <property type="entry name" value="PAPS/APS_Rdtase"/>
</dbReference>
<keyword evidence="2" id="KW-0963">Cytoplasm</keyword>
<dbReference type="EMBL" id="CP058215">
    <property type="protein sequence ID" value="QLC49988.1"/>
    <property type="molecule type" value="Genomic_DNA"/>
</dbReference>
<keyword evidence="3" id="KW-0479">Metal-binding</keyword>
<dbReference type="Gene3D" id="3.40.50.620">
    <property type="entry name" value="HUPs"/>
    <property type="match status" value="1"/>
</dbReference>
<dbReference type="EC" id="1.8.4.10" evidence="9"/>
<dbReference type="GO" id="GO:0004604">
    <property type="term" value="F:phosphoadenylyl-sulfate reductase (thioredoxin) activity"/>
    <property type="evidence" value="ECO:0007669"/>
    <property type="project" value="InterPro"/>
</dbReference>
<dbReference type="NCBIfam" id="NF002537">
    <property type="entry name" value="PRK02090.1"/>
    <property type="match status" value="1"/>
</dbReference>
<accession>A0A7D5I480</accession>
<evidence type="ECO:0000256" key="3">
    <source>
        <dbReference type="ARBA" id="ARBA00022723"/>
    </source>
</evidence>
<dbReference type="SUPFAM" id="SSF52402">
    <property type="entry name" value="Adenine nucleotide alpha hydrolases-like"/>
    <property type="match status" value="1"/>
</dbReference>
<evidence type="ECO:0000256" key="9">
    <source>
        <dbReference type="ARBA" id="ARBA00024386"/>
    </source>
</evidence>
<dbReference type="CDD" id="cd23945">
    <property type="entry name" value="PAPS_reductase"/>
    <property type="match status" value="1"/>
</dbReference>
<evidence type="ECO:0000256" key="7">
    <source>
        <dbReference type="ARBA" id="ARBA00024298"/>
    </source>
</evidence>
<dbReference type="AlphaFoldDB" id="A0A7D5I480"/>
<evidence type="ECO:0000256" key="12">
    <source>
        <dbReference type="ARBA" id="ARBA00032041"/>
    </source>
</evidence>
<evidence type="ECO:0000256" key="6">
    <source>
        <dbReference type="ARBA" id="ARBA00023014"/>
    </source>
</evidence>
<organism evidence="15 16">
    <name type="scientific">Methanolobus zinderi</name>
    <dbReference type="NCBI Taxonomy" id="536044"/>
    <lineage>
        <taxon>Archaea</taxon>
        <taxon>Methanobacteriati</taxon>
        <taxon>Methanobacteriota</taxon>
        <taxon>Stenosarchaea group</taxon>
        <taxon>Methanomicrobia</taxon>
        <taxon>Methanosarcinales</taxon>
        <taxon>Methanosarcinaceae</taxon>
        <taxon>Methanolobus</taxon>
    </lineage>
</organism>
<evidence type="ECO:0000256" key="8">
    <source>
        <dbReference type="ARBA" id="ARBA00024327"/>
    </source>
</evidence>
<evidence type="ECO:0000259" key="14">
    <source>
        <dbReference type="Pfam" id="PF01507"/>
    </source>
</evidence>
<sequence>MPEKNQKLIEETEKLAEEYRDRSPQEILEYALNRFGEEIAIAFSGAEDVVLVDMAKKIRPDISIFSLDTGRLHPETYRFFDVVRDHYSVNLEVFFANRDRTEELVRKKGMFSFYRDGHQECCGVRKIDPLRRALSIRAAWITGQRKDQSPNTRATIPVIEVDPSFGDGSLIKFNPLANWTSKQVWDYIRENDVPYNELHEKGYVSIGCEPCTRPVLPGQHEREGRWWWEEATRKECGLHSGNARSEL</sequence>
<reference evidence="15 16" key="1">
    <citation type="submission" date="2020-06" db="EMBL/GenBank/DDBJ databases">
        <title>Methanolobus halotolerans sp. nov., isolated from a saline lake Tus in Siberia.</title>
        <authorList>
            <person name="Shen Y."/>
            <person name="Chen S.-C."/>
            <person name="Lai M.-C."/>
            <person name="Huang H.-H."/>
            <person name="Chiu H.-H."/>
            <person name="Tang S.-L."/>
            <person name="Rogozin D.Y."/>
            <person name="Degermendzhy A.G."/>
        </authorList>
    </citation>
    <scope>NUCLEOTIDE SEQUENCE [LARGE SCALE GENOMIC DNA]</scope>
    <source>
        <strain evidence="15 16">DSM 21339</strain>
    </source>
</reference>
<evidence type="ECO:0000313" key="15">
    <source>
        <dbReference type="EMBL" id="QLC49988.1"/>
    </source>
</evidence>
<gene>
    <name evidence="15" type="ORF">HWN40_06890</name>
</gene>
<dbReference type="GO" id="GO:0046872">
    <property type="term" value="F:metal ion binding"/>
    <property type="evidence" value="ECO:0007669"/>
    <property type="project" value="UniProtKB-KW"/>
</dbReference>
<comment type="cofactor">
    <cofactor evidence="1">
        <name>[4Fe-4S] cluster</name>
        <dbReference type="ChEBI" id="CHEBI:49883"/>
    </cofactor>
</comment>
<dbReference type="RefSeq" id="WP_176965044.1">
    <property type="nucleotide sequence ID" value="NZ_CP058215.1"/>
</dbReference>
<proteinExistence type="inferred from homology"/>
<comment type="function">
    <text evidence="7">Catalyzes the formation of sulfite from adenosine 5'-phosphosulfate (APS) using thioredoxin as an electron donor.</text>
</comment>
<dbReference type="Pfam" id="PF01507">
    <property type="entry name" value="PAPS_reduct"/>
    <property type="match status" value="1"/>
</dbReference>
<evidence type="ECO:0000256" key="4">
    <source>
        <dbReference type="ARBA" id="ARBA00023002"/>
    </source>
</evidence>
<dbReference type="PIRSF" id="PIRSF000857">
    <property type="entry name" value="PAPS_reductase"/>
    <property type="match status" value="1"/>
</dbReference>
<evidence type="ECO:0000256" key="2">
    <source>
        <dbReference type="ARBA" id="ARBA00022490"/>
    </source>
</evidence>